<protein>
    <submittedName>
        <fullName evidence="5">TonB-dependent receptor</fullName>
    </submittedName>
</protein>
<dbReference type="InterPro" id="IPR037066">
    <property type="entry name" value="Plug_dom_sf"/>
</dbReference>
<dbReference type="Proteomes" id="UP001610100">
    <property type="component" value="Unassembled WGS sequence"/>
</dbReference>
<keyword evidence="3" id="KW-0998">Cell outer membrane</keyword>
<comment type="caution">
    <text evidence="5">The sequence shown here is derived from an EMBL/GenBank/DDBJ whole genome shotgun (WGS) entry which is preliminary data.</text>
</comment>
<dbReference type="InterPro" id="IPR036942">
    <property type="entry name" value="Beta-barrel_TonB_sf"/>
</dbReference>
<keyword evidence="5" id="KW-0675">Receptor</keyword>
<evidence type="ECO:0000256" key="2">
    <source>
        <dbReference type="ARBA" id="ARBA00023136"/>
    </source>
</evidence>
<evidence type="ECO:0000313" key="6">
    <source>
        <dbReference type="Proteomes" id="UP001610100"/>
    </source>
</evidence>
<keyword evidence="6" id="KW-1185">Reference proteome</keyword>
<evidence type="ECO:0000256" key="1">
    <source>
        <dbReference type="ARBA" id="ARBA00004442"/>
    </source>
</evidence>
<dbReference type="RefSeq" id="WP_344740072.1">
    <property type="nucleotide sequence ID" value="NZ_BAABAY010000001.1"/>
</dbReference>
<gene>
    <name evidence="5" type="ORF">V8G58_04265</name>
</gene>
<sequence>MGKINSATGLSICIFLFISFSLNAQNPAHKKPISELFHALQSKYQVQFNYDEALVSGITLEAPPNNLSLDEILSYFEKHTRLVFSVLNKNLILVNQKPPLLLCGFLKNIENHDPIESATIQGILNSTTSDSSGYFQLEMSQNKDSITIRHIGFKTLVAAFNDLKSGECSEIFLQPKFQNLSEVIVSNYITNGINKLNDGAYEMNFSNFGILPGLVESDVLKLIQAFPGIHSINETVSNINIRGGTNDQNLILWDDIKMYQSGHFFGLISMFNPQITQKVMLTKNGTDVSYTDGVSGTISMQTEEQVNSNFKGNIGVNFTDINGFSDIPIGRNSSLQVAARKSLSDFVKTPTYREFFERISQNTEVESNNSNITNSDKRFDFYDTSLRWIYNMSEKDFLKVNFINVSNTLRFNENTVVDNQEKSKQSEVSQNSIAEGIQYKRLWNKNFTSTLEAYETDYKLRAVNENILASQRYLQENKVSETSIKLITELKINNSFTLLNGYQFIETEITNLDDVDNPIYRKKISEVLRIHGLFSNLGFRSKSTKTNLDFGLRANYIEKFNKTIIEPRFSFNQRFLEYFTFEILGEFKNQSTSQIINFQNDFLGIERRRWQLSNNQDIPILRSQQFSTGLNFSKAGWLLSTEVYEKRVNGITAQSQGFLNQYEFVKSHGSYKIFGLDFLIRKRLHKFNTWMSYSFMDNTYDFEDFEPYPFPSNFNIEHSMSLGTSFKTKNLKIAVGLNWHTGKPTTEPVDGDNIVDNKIIYKDPNSSSLDDYWKFDLSALYNIKINPNTHANLGASIWNLFNVDNIINNYYHIENNSVKEVKQHSLGLTTNLVLRVFFN</sequence>
<dbReference type="EMBL" id="JBAWKB010000001">
    <property type="protein sequence ID" value="MFH6771138.1"/>
    <property type="molecule type" value="Genomic_DNA"/>
</dbReference>
<feature type="chain" id="PRO_5046716653" evidence="4">
    <location>
        <begin position="25"/>
        <end position="839"/>
    </location>
</feature>
<feature type="signal peptide" evidence="4">
    <location>
        <begin position="1"/>
        <end position="24"/>
    </location>
</feature>
<dbReference type="SUPFAM" id="SSF49464">
    <property type="entry name" value="Carboxypeptidase regulatory domain-like"/>
    <property type="match status" value="1"/>
</dbReference>
<dbReference type="Gene3D" id="2.40.170.20">
    <property type="entry name" value="TonB-dependent receptor, beta-barrel domain"/>
    <property type="match status" value="1"/>
</dbReference>
<dbReference type="Gene3D" id="2.170.130.10">
    <property type="entry name" value="TonB-dependent receptor, plug domain"/>
    <property type="match status" value="1"/>
</dbReference>
<proteinExistence type="predicted"/>
<keyword evidence="4" id="KW-0732">Signal</keyword>
<evidence type="ECO:0000313" key="5">
    <source>
        <dbReference type="EMBL" id="MFH6771138.1"/>
    </source>
</evidence>
<comment type="subcellular location">
    <subcellularLocation>
        <location evidence="1">Cell outer membrane</location>
    </subcellularLocation>
</comment>
<accession>A0ABW7MWE0</accession>
<reference evidence="5 6" key="1">
    <citation type="submission" date="2024-02" db="EMBL/GenBank/DDBJ databases">
        <title>A Gaetbulibacter species isolated from tidal flats and genomic insights of their niches.</title>
        <authorList>
            <person name="Ye Y."/>
        </authorList>
    </citation>
    <scope>NUCLEOTIDE SEQUENCE [LARGE SCALE GENOMIC DNA]</scope>
    <source>
        <strain evidence="5 6">KYW382</strain>
    </source>
</reference>
<evidence type="ECO:0000256" key="4">
    <source>
        <dbReference type="SAM" id="SignalP"/>
    </source>
</evidence>
<evidence type="ECO:0000256" key="3">
    <source>
        <dbReference type="ARBA" id="ARBA00023237"/>
    </source>
</evidence>
<keyword evidence="2" id="KW-0472">Membrane</keyword>
<organism evidence="5 6">
    <name type="scientific">Gaetbulibacter aestuarii</name>
    <dbReference type="NCBI Taxonomy" id="1502358"/>
    <lineage>
        <taxon>Bacteria</taxon>
        <taxon>Pseudomonadati</taxon>
        <taxon>Bacteroidota</taxon>
        <taxon>Flavobacteriia</taxon>
        <taxon>Flavobacteriales</taxon>
        <taxon>Flavobacteriaceae</taxon>
        <taxon>Gaetbulibacter</taxon>
    </lineage>
</organism>
<dbReference type="InterPro" id="IPR008969">
    <property type="entry name" value="CarboxyPept-like_regulatory"/>
</dbReference>
<name>A0ABW7MWE0_9FLAO</name>
<dbReference type="SUPFAM" id="SSF56935">
    <property type="entry name" value="Porins"/>
    <property type="match status" value="1"/>
</dbReference>